<dbReference type="AlphaFoldDB" id="A0A3A4A370"/>
<evidence type="ECO:0000256" key="2">
    <source>
        <dbReference type="ARBA" id="ARBA00023082"/>
    </source>
</evidence>
<keyword evidence="8" id="KW-1185">Reference proteome</keyword>
<feature type="domain" description="RNA polymerase sigma-70 region 4" evidence="6">
    <location>
        <begin position="271"/>
        <end position="322"/>
    </location>
</feature>
<evidence type="ECO:0000313" key="8">
    <source>
        <dbReference type="Proteomes" id="UP000265768"/>
    </source>
</evidence>
<evidence type="ECO:0000256" key="4">
    <source>
        <dbReference type="ARBA" id="ARBA00023163"/>
    </source>
</evidence>
<dbReference type="EMBL" id="QZEY01000026">
    <property type="protein sequence ID" value="RJL21214.1"/>
    <property type="molecule type" value="Genomic_DNA"/>
</dbReference>
<keyword evidence="2" id="KW-0731">Sigma factor</keyword>
<dbReference type="RefSeq" id="WP_119931424.1">
    <property type="nucleotide sequence ID" value="NZ_QZEY01000026.1"/>
</dbReference>
<dbReference type="GO" id="GO:0003677">
    <property type="term" value="F:DNA binding"/>
    <property type="evidence" value="ECO:0007669"/>
    <property type="project" value="UniProtKB-KW"/>
</dbReference>
<dbReference type="OrthoDB" id="9799825at2"/>
<accession>A0A3A4A370</accession>
<dbReference type="SUPFAM" id="SSF88659">
    <property type="entry name" value="Sigma3 and sigma4 domains of RNA polymerase sigma factors"/>
    <property type="match status" value="1"/>
</dbReference>
<dbReference type="Pfam" id="PF04545">
    <property type="entry name" value="Sigma70_r4"/>
    <property type="match status" value="1"/>
</dbReference>
<gene>
    <name evidence="7" type="ORF">D5H75_37750</name>
</gene>
<dbReference type="NCBIfam" id="TIGR02937">
    <property type="entry name" value="sigma70-ECF"/>
    <property type="match status" value="1"/>
</dbReference>
<evidence type="ECO:0000256" key="1">
    <source>
        <dbReference type="ARBA" id="ARBA00023015"/>
    </source>
</evidence>
<evidence type="ECO:0000256" key="5">
    <source>
        <dbReference type="SAM" id="MobiDB-lite"/>
    </source>
</evidence>
<keyword evidence="3" id="KW-0238">DNA-binding</keyword>
<protein>
    <submittedName>
        <fullName evidence="7">Sigma-70 family RNA polymerase sigma factor</fullName>
    </submittedName>
</protein>
<reference evidence="7 8" key="1">
    <citation type="submission" date="2018-09" db="EMBL/GenBank/DDBJ databases">
        <title>YIM 75507 draft genome.</title>
        <authorList>
            <person name="Tang S."/>
            <person name="Feng Y."/>
        </authorList>
    </citation>
    <scope>NUCLEOTIDE SEQUENCE [LARGE SCALE GENOMIC DNA]</scope>
    <source>
        <strain evidence="7 8">YIM 75507</strain>
    </source>
</reference>
<dbReference type="PANTHER" id="PTHR30603:SF47">
    <property type="entry name" value="RNA POLYMERASE SIGMA FACTOR SIGD, CHLOROPLASTIC"/>
    <property type="match status" value="1"/>
</dbReference>
<evidence type="ECO:0000256" key="3">
    <source>
        <dbReference type="ARBA" id="ARBA00023125"/>
    </source>
</evidence>
<dbReference type="InterPro" id="IPR000943">
    <property type="entry name" value="RNA_pol_sigma70"/>
</dbReference>
<sequence length="426" mass="47526">MSRHPVLDPASEDAAAKTYQDGLAARTELNSRAQHLSADEITALRHRVREGERAGERLVGSMYRLMLRICREQAESRYGRAGAAKLLDDLMAEAVLVMLEAAAQYDPARGPALHTWAGMRVRDHIRGVVMRGTAAVRSTSSWDRMRRLASVESAELRGELGRPPTMEELSARLMDRCLAWAENRLTPEQRELPAGERHELMLAKLRKQGMLSALENLERVISIGQEPVRLDEVLSDDGGLTLHDMIADEVAQDDVHTGADLGELRGTLVDVLKELSPRERDILLYRYAFVDGTEWTYGKIADLYGVSSERIRQIEKQLMNRLLNNPDLRARLASHLTGEGEGGRSRPGTRFATRQALISMVTRRLRHLRHPSPRDPPRPPARAPARSRRPRRPETRLGAPAPPGGASGGAGVRRPRRWGPRGGGRR</sequence>
<evidence type="ECO:0000313" key="7">
    <source>
        <dbReference type="EMBL" id="RJL21214.1"/>
    </source>
</evidence>
<dbReference type="Gene3D" id="1.20.120.1810">
    <property type="match status" value="1"/>
</dbReference>
<feature type="compositionally biased region" description="Basic residues" evidence="5">
    <location>
        <begin position="413"/>
        <end position="426"/>
    </location>
</feature>
<dbReference type="PANTHER" id="PTHR30603">
    <property type="entry name" value="RNA POLYMERASE SIGMA FACTOR RPO"/>
    <property type="match status" value="1"/>
</dbReference>
<dbReference type="GO" id="GO:0016987">
    <property type="term" value="F:sigma factor activity"/>
    <property type="evidence" value="ECO:0007669"/>
    <property type="project" value="UniProtKB-KW"/>
</dbReference>
<keyword evidence="4" id="KW-0804">Transcription</keyword>
<dbReference type="InterPro" id="IPR014284">
    <property type="entry name" value="RNA_pol_sigma-70_dom"/>
</dbReference>
<dbReference type="GO" id="GO:0006352">
    <property type="term" value="P:DNA-templated transcription initiation"/>
    <property type="evidence" value="ECO:0007669"/>
    <property type="project" value="InterPro"/>
</dbReference>
<dbReference type="InterPro" id="IPR007630">
    <property type="entry name" value="RNA_pol_sigma70_r4"/>
</dbReference>
<organism evidence="7 8">
    <name type="scientific">Bailinhaonella thermotolerans</name>
    <dbReference type="NCBI Taxonomy" id="1070861"/>
    <lineage>
        <taxon>Bacteria</taxon>
        <taxon>Bacillati</taxon>
        <taxon>Actinomycetota</taxon>
        <taxon>Actinomycetes</taxon>
        <taxon>Streptosporangiales</taxon>
        <taxon>Streptosporangiaceae</taxon>
        <taxon>Bailinhaonella</taxon>
    </lineage>
</organism>
<proteinExistence type="predicted"/>
<dbReference type="Proteomes" id="UP000265768">
    <property type="component" value="Unassembled WGS sequence"/>
</dbReference>
<dbReference type="InterPro" id="IPR050239">
    <property type="entry name" value="Sigma-70_RNA_pol_init_factors"/>
</dbReference>
<dbReference type="PRINTS" id="PR00046">
    <property type="entry name" value="SIGMA70FCT"/>
</dbReference>
<name>A0A3A4A370_9ACTN</name>
<dbReference type="InterPro" id="IPR013324">
    <property type="entry name" value="RNA_pol_sigma_r3/r4-like"/>
</dbReference>
<dbReference type="InterPro" id="IPR013325">
    <property type="entry name" value="RNA_pol_sigma_r2"/>
</dbReference>
<dbReference type="SUPFAM" id="SSF88946">
    <property type="entry name" value="Sigma2 domain of RNA polymerase sigma factors"/>
    <property type="match status" value="1"/>
</dbReference>
<keyword evidence="1" id="KW-0805">Transcription regulation</keyword>
<dbReference type="CDD" id="cd06171">
    <property type="entry name" value="Sigma70_r4"/>
    <property type="match status" value="1"/>
</dbReference>
<evidence type="ECO:0000259" key="6">
    <source>
        <dbReference type="Pfam" id="PF04545"/>
    </source>
</evidence>
<dbReference type="Gene3D" id="1.10.10.10">
    <property type="entry name" value="Winged helix-like DNA-binding domain superfamily/Winged helix DNA-binding domain"/>
    <property type="match status" value="2"/>
</dbReference>
<feature type="region of interest" description="Disordered" evidence="5">
    <location>
        <begin position="364"/>
        <end position="426"/>
    </location>
</feature>
<comment type="caution">
    <text evidence="7">The sequence shown here is derived from an EMBL/GenBank/DDBJ whole genome shotgun (WGS) entry which is preliminary data.</text>
</comment>
<dbReference type="InterPro" id="IPR036388">
    <property type="entry name" value="WH-like_DNA-bd_sf"/>
</dbReference>